<keyword evidence="1" id="KW-0472">Membrane</keyword>
<keyword evidence="3" id="KW-1185">Reference proteome</keyword>
<reference evidence="2 3" key="1">
    <citation type="journal article" date="2010" name="PLoS Biol.">
        <title>Multi-platform next-generation sequencing of the domestic turkey (Meleagris gallopavo): genome assembly and analysis.</title>
        <authorList>
            <person name="Dalloul R.A."/>
            <person name="Long J.A."/>
            <person name="Zimin A.V."/>
            <person name="Aslam L."/>
            <person name="Beal K."/>
            <person name="Blomberg L.A."/>
            <person name="Bouffard P."/>
            <person name="Burt D.W."/>
            <person name="Crasta O."/>
            <person name="Crooijmans R.P."/>
            <person name="Cooper K."/>
            <person name="Coulombe R.A."/>
            <person name="De S."/>
            <person name="Delany M.E."/>
            <person name="Dodgson J.B."/>
            <person name="Dong J.J."/>
            <person name="Evans C."/>
            <person name="Frederickson K.M."/>
            <person name="Flicek P."/>
            <person name="Florea L."/>
            <person name="Folkerts O."/>
            <person name="Groenen M.A."/>
            <person name="Harkins T.T."/>
            <person name="Herrero J."/>
            <person name="Hoffmann S."/>
            <person name="Megens H.J."/>
            <person name="Jiang A."/>
            <person name="de Jong P."/>
            <person name="Kaiser P."/>
            <person name="Kim H."/>
            <person name="Kim K.W."/>
            <person name="Kim S."/>
            <person name="Langenberger D."/>
            <person name="Lee M.K."/>
            <person name="Lee T."/>
            <person name="Mane S."/>
            <person name="Marcais G."/>
            <person name="Marz M."/>
            <person name="McElroy A.P."/>
            <person name="Modise T."/>
            <person name="Nefedov M."/>
            <person name="Notredame C."/>
            <person name="Paton I.R."/>
            <person name="Payne W.S."/>
            <person name="Pertea G."/>
            <person name="Prickett D."/>
            <person name="Puiu D."/>
            <person name="Qioa D."/>
            <person name="Raineri E."/>
            <person name="Ruffier M."/>
            <person name="Salzberg S.L."/>
            <person name="Schatz M.C."/>
            <person name="Scheuring C."/>
            <person name="Schmidt C.J."/>
            <person name="Schroeder S."/>
            <person name="Searle S.M."/>
            <person name="Smith E.J."/>
            <person name="Smith J."/>
            <person name="Sonstegard T.S."/>
            <person name="Stadler P.F."/>
            <person name="Tafer H."/>
            <person name="Tu Z.J."/>
            <person name="Van Tassell C.P."/>
            <person name="Vilella A.J."/>
            <person name="Williams K.P."/>
            <person name="Yorke J.A."/>
            <person name="Zhang L."/>
            <person name="Zhang H.B."/>
            <person name="Zhang X."/>
            <person name="Zhang Y."/>
            <person name="Reed K.M."/>
        </authorList>
    </citation>
    <scope>NUCLEOTIDE SEQUENCE [LARGE SCALE GENOMIC DNA]</scope>
</reference>
<dbReference type="Pfam" id="PF14770">
    <property type="entry name" value="TMEM18"/>
    <property type="match status" value="1"/>
</dbReference>
<evidence type="ECO:0000313" key="2">
    <source>
        <dbReference type="Ensembl" id="ENSMGAP00000030110.1"/>
    </source>
</evidence>
<proteinExistence type="predicted"/>
<reference evidence="2" key="2">
    <citation type="submission" date="2025-08" db="UniProtKB">
        <authorList>
            <consortium name="Ensembl"/>
        </authorList>
    </citation>
    <scope>IDENTIFICATION</scope>
</reference>
<evidence type="ECO:0000313" key="3">
    <source>
        <dbReference type="Proteomes" id="UP000001645"/>
    </source>
</evidence>
<dbReference type="AlphaFoldDB" id="A0A803YEB3"/>
<organism evidence="2 3">
    <name type="scientific">Meleagris gallopavo</name>
    <name type="common">Wild turkey</name>
    <dbReference type="NCBI Taxonomy" id="9103"/>
    <lineage>
        <taxon>Eukaryota</taxon>
        <taxon>Metazoa</taxon>
        <taxon>Chordata</taxon>
        <taxon>Craniata</taxon>
        <taxon>Vertebrata</taxon>
        <taxon>Euteleostomi</taxon>
        <taxon>Archelosauria</taxon>
        <taxon>Archosauria</taxon>
        <taxon>Dinosauria</taxon>
        <taxon>Saurischia</taxon>
        <taxon>Theropoda</taxon>
        <taxon>Coelurosauria</taxon>
        <taxon>Aves</taxon>
        <taxon>Neognathae</taxon>
        <taxon>Galloanserae</taxon>
        <taxon>Galliformes</taxon>
        <taxon>Phasianidae</taxon>
        <taxon>Meleagridinae</taxon>
        <taxon>Meleagris</taxon>
    </lineage>
</organism>
<dbReference type="GeneTree" id="ENSGT01050000245791"/>
<accession>A0A803YEB3</accession>
<reference evidence="2" key="3">
    <citation type="submission" date="2025-09" db="UniProtKB">
        <authorList>
            <consortium name="Ensembl"/>
        </authorList>
    </citation>
    <scope>IDENTIFICATION</scope>
</reference>
<name>A0A803YEB3_MELGA</name>
<dbReference type="InterPro" id="IPR026721">
    <property type="entry name" value="TMEM18"/>
</dbReference>
<dbReference type="Bgee" id="ENSMGAG00000013967">
    <property type="expression patterns" value="Expressed in ovary and 17 other cell types or tissues"/>
</dbReference>
<dbReference type="Ensembl" id="ENSMGAT00000029825.1">
    <property type="protein sequence ID" value="ENSMGAP00000030110.1"/>
    <property type="gene ID" value="ENSMGAG00000013967.2"/>
</dbReference>
<protein>
    <recommendedName>
        <fullName evidence="4">Transmembrane protein 18</fullName>
    </recommendedName>
</protein>
<dbReference type="InParanoid" id="A0A803YEB3"/>
<dbReference type="Proteomes" id="UP000001645">
    <property type="component" value="Chromosome 2"/>
</dbReference>
<sequence length="239" mass="25486">GTSLPSQRRRAGIQPLQVLARRWFAGYLGVFSRGFGCAKVECCCRHGAAAAQSSRAIHYSSGEEPSAGGKGRRHRSVRVTGAFFSFGGGLLALGARSRRRARSVTELGFGCSAGGGRALVTAGVASHGVAASPFSFSTEDGLGRALAAGAGGFPRPVFSPDLLLFPTLPGANRALSVHGMFSKYQYFDSRGMFISLVFSAPLLVNTIIIVVNWVYRTLNVMTELKTLQQRIKAEKDKKK</sequence>
<keyword evidence="1" id="KW-0812">Transmembrane</keyword>
<evidence type="ECO:0008006" key="4">
    <source>
        <dbReference type="Google" id="ProtNLM"/>
    </source>
</evidence>
<feature type="transmembrane region" description="Helical" evidence="1">
    <location>
        <begin position="193"/>
        <end position="215"/>
    </location>
</feature>
<gene>
    <name evidence="2" type="primary">TMEM18</name>
</gene>
<evidence type="ECO:0000256" key="1">
    <source>
        <dbReference type="SAM" id="Phobius"/>
    </source>
</evidence>
<keyword evidence="1" id="KW-1133">Transmembrane helix</keyword>